<feature type="domain" description="C2H2-type" evidence="2">
    <location>
        <begin position="493"/>
        <end position="519"/>
    </location>
</feature>
<feature type="compositionally biased region" description="Low complexity" evidence="1">
    <location>
        <begin position="1723"/>
        <end position="1732"/>
    </location>
</feature>
<feature type="domain" description="C2H2-type" evidence="2">
    <location>
        <begin position="758"/>
        <end position="783"/>
    </location>
</feature>
<feature type="domain" description="C2H2-type" evidence="2">
    <location>
        <begin position="12"/>
        <end position="36"/>
    </location>
</feature>
<dbReference type="EMBL" id="CATQJA010002709">
    <property type="protein sequence ID" value="CAJ0586972.1"/>
    <property type="molecule type" value="Genomic_DNA"/>
</dbReference>
<dbReference type="SMART" id="SM00355">
    <property type="entry name" value="ZnF_C2H2"/>
    <property type="match status" value="5"/>
</dbReference>
<evidence type="ECO:0000256" key="1">
    <source>
        <dbReference type="SAM" id="MobiDB-lite"/>
    </source>
</evidence>
<feature type="region of interest" description="Disordered" evidence="1">
    <location>
        <begin position="1785"/>
        <end position="1974"/>
    </location>
</feature>
<dbReference type="InterPro" id="IPR052824">
    <property type="entry name" value="m6A_RNA_Methylation_Regulator"/>
</dbReference>
<feature type="region of interest" description="Disordered" evidence="1">
    <location>
        <begin position="1633"/>
        <end position="1767"/>
    </location>
</feature>
<feature type="compositionally biased region" description="Polar residues" evidence="1">
    <location>
        <begin position="1710"/>
        <end position="1722"/>
    </location>
</feature>
<comment type="caution">
    <text evidence="3">The sequence shown here is derived from an EMBL/GenBank/DDBJ whole genome shotgun (WGS) entry which is preliminary data.</text>
</comment>
<organism evidence="3 4">
    <name type="scientific">Mesorhabditis spiculigera</name>
    <dbReference type="NCBI Taxonomy" id="96644"/>
    <lineage>
        <taxon>Eukaryota</taxon>
        <taxon>Metazoa</taxon>
        <taxon>Ecdysozoa</taxon>
        <taxon>Nematoda</taxon>
        <taxon>Chromadorea</taxon>
        <taxon>Rhabditida</taxon>
        <taxon>Rhabditina</taxon>
        <taxon>Rhabditomorpha</taxon>
        <taxon>Rhabditoidea</taxon>
        <taxon>Rhabditidae</taxon>
        <taxon>Mesorhabditinae</taxon>
        <taxon>Mesorhabditis</taxon>
    </lineage>
</organism>
<dbReference type="PANTHER" id="PTHR13585">
    <property type="entry name" value="CHASCON, ISOFORM D-RELATED"/>
    <property type="match status" value="1"/>
</dbReference>
<evidence type="ECO:0000313" key="3">
    <source>
        <dbReference type="EMBL" id="CAJ0586972.1"/>
    </source>
</evidence>
<accession>A0AA36GIM5</accession>
<feature type="domain" description="C2H2-type" evidence="2">
    <location>
        <begin position="92"/>
        <end position="116"/>
    </location>
</feature>
<feature type="compositionally biased region" description="Low complexity" evidence="1">
    <location>
        <begin position="1597"/>
        <end position="1607"/>
    </location>
</feature>
<dbReference type="PANTHER" id="PTHR13585:SF19">
    <property type="entry name" value="ZINC FINGER CCCH DOMAIN-CONTAINING PROTEIN 13"/>
    <property type="match status" value="1"/>
</dbReference>
<feature type="region of interest" description="Disordered" evidence="1">
    <location>
        <begin position="884"/>
        <end position="982"/>
    </location>
</feature>
<evidence type="ECO:0000259" key="2">
    <source>
        <dbReference type="SMART" id="SM00355"/>
    </source>
</evidence>
<feature type="non-terminal residue" evidence="3">
    <location>
        <position position="1974"/>
    </location>
</feature>
<feature type="domain" description="C2H2-type" evidence="2">
    <location>
        <begin position="1214"/>
        <end position="1237"/>
    </location>
</feature>
<dbReference type="CDD" id="cd22265">
    <property type="entry name" value="UDM1_RNF168"/>
    <property type="match status" value="1"/>
</dbReference>
<feature type="region of interest" description="Disordered" evidence="1">
    <location>
        <begin position="1563"/>
        <end position="1608"/>
    </location>
</feature>
<feature type="compositionally biased region" description="Low complexity" evidence="1">
    <location>
        <begin position="1883"/>
        <end position="1893"/>
    </location>
</feature>
<dbReference type="InterPro" id="IPR013087">
    <property type="entry name" value="Znf_C2H2_type"/>
</dbReference>
<feature type="compositionally biased region" description="Low complexity" evidence="1">
    <location>
        <begin position="1652"/>
        <end position="1663"/>
    </location>
</feature>
<evidence type="ECO:0000313" key="4">
    <source>
        <dbReference type="Proteomes" id="UP001177023"/>
    </source>
</evidence>
<feature type="compositionally biased region" description="Low complexity" evidence="1">
    <location>
        <begin position="1849"/>
        <end position="1860"/>
    </location>
</feature>
<name>A0AA36GIM5_9BILA</name>
<reference evidence="3" key="1">
    <citation type="submission" date="2023-06" db="EMBL/GenBank/DDBJ databases">
        <authorList>
            <person name="Delattre M."/>
        </authorList>
    </citation>
    <scope>NUCLEOTIDE SEQUENCE</scope>
    <source>
        <strain evidence="3">AF72</strain>
    </source>
</reference>
<dbReference type="Proteomes" id="UP001177023">
    <property type="component" value="Unassembled WGS sequence"/>
</dbReference>
<sequence length="1974" mass="223968">MPPAKNDDFDEDKCRYCLVECKNQQQKQLHNTLPLHNKRKNISAFLNKISTNETEHTRPSEIARRYAYLKENVLGADCIVEFVFDWAESGWWACSICYESGNNYDQLDQHLNSRRHLGIYLNEFLGDAQKNFLTASVSEILEQKDKVFAEGETILPPDVIKLRMDKPEASANLILVADRAPQYTVTRTAFPTMFFLNCPTCNDAIIFRGKETEAAEAWRRHTVGPGHRNALWINNIIGLCAPEDVVDETANSREHNTVSGWKNYDLLLSGQLPVDAQMQGPVCGMNYLVQFEGNSYCSLCSCLVDGLEDHFSCESHILRFLTKLDPKNGLTMSFCDARMRRARLLQCLPKKALYNDKARRCPCAMPKELKERVIMGPLPLPEPIPAPEPYDESRNCIMCSTCLTTLPLVENDHMSAWHDHIESELHYTMIAKRAEYFLDDQFSVPVQSNLEPALANCVQKPWVDWKQSGCNWVHGQANIGLEYFIEDRDSETYICILCAEAFHYSLKQEAIDHIRGLDHLKKYCHVNANLRCMIPPIEACLKHEDLLKLCGEVIQRMPLDGQSNDARVYDSALAARIGTWGTVKRRSFEAANFDTPLRESYEILTELVDIVAEDTTEAPETIPLRNAMLATGLVIIDMEEKGDLNPELLVRCTKCHVVFVCTPENLVEAAWDGHFAREEHFQRQAALAACQMAPAGFAKTYSQYTVKPFEQKNPTKKVGWQVNKNTKSHEYVLSIVGLEDIVDRKSDELNNADWHPDFYCRICFTSFRRKSQPLEEHVRSWDHVMYYVHKYHPKAMKRVQELADEGKNAEIRKHIAQLLRDTVPPSDYCIRVYDPVGEKERKALLAMKQLHMEEKRKVLEEERRIAEEKRRKKDEERIKARQEALQKEAKEKEEKARKEKRLREEEAAKAAKDAKEAELRRMLEQRQKELASQREKLAQEKEKMLKSQKEKDEKARAAKEKEREREREKERAREKELERERERARDIERELMREKERAKEKERAEVEAQKNRINDMQLNQQRLLLQLETLRRQKEGIPVVPEPDPVIMNPLVDLSVPPPSITQPPPMIHPELVQYPGVQQPMLHLQPGMALPMGVIPGLQYPMGVSMALPAAPHIPPPMNQVQVPVAPTPIWNPTPPDKPSLARARVDPFLLDPGSFANRDALLKFMWEQGTVPIPQEELPKRFNNFATSAEGHIGLDAVIEVICLDDPVLESYYCSMCRFWAFPSQMQKHLGDQKHRLEFLAKYRKSFYQAIMKEKNHEIQDCMIEQFAVQLWTREKPLPVVTQRFRTVLNRIVISRMWPSYVTELDRSWRYESSAGSPIPVAPEDKLYISSQGGAMPVTDVSSALWSGRPVEQEPEGPAVTEEVVAPSRSPPFFIISKISVENVPARKLKSRRSEPHHVTAAVLHHAIDGNKKRSKSREKLLPDDRPMTWEESSAAFLTKMGVKVATKPSSKEAIPGVMSVPIEGTTKPKAPQTPLDPNQETSKILGLLATMQMEYNRGGVMDEHAINKLYDEIGLPRDNAETLGLLTQFSSRIFGNGAGDSSSRDQAKIDLAAFGINLKKPDTSATRSNEMPPPFGQNQRDQYDSGPGMQQPFSSSTSSAAPSTDLLPDKIRNLMAGLKAGTLDSLFPKKISGNDQSQPSDIYGLPTVSSSYPNYQPSQPFDYPSTQQQSRQPPLPKTNLAMPMHPSEMKRRSGDGPVFPVQGGNGVKSTLPTTRPTNGDVQRPQQDDPQYPPGAYNEPPPVPGKESATKTARKKMRRELREHGYDPDAFYYYADGPTPIPGRNIELPKGQVTKPGGQAANQDHPPDVVTLDDDWDSAVGSLNSMIGGGPVAQGTSRRGRGAAHLPRQQQQQQQRQPQPGPSSNYAHYQQQNQYKDHQQPYEPQQQQGQPSYFNQDYGYDNAWQAPPESIDPWAEQQHQQVAPTGGRPIKSILDIETRPPPPPPAAPLQRYPPARQQRGPPAYNRGGYGHY</sequence>
<keyword evidence="4" id="KW-1185">Reference proteome</keyword>
<protein>
    <recommendedName>
        <fullName evidence="2">C2H2-type domain-containing protein</fullName>
    </recommendedName>
</protein>
<gene>
    <name evidence="3" type="ORF">MSPICULIGERA_LOCUS24952</name>
</gene>
<feature type="compositionally biased region" description="Low complexity" evidence="1">
    <location>
        <begin position="1950"/>
        <end position="1961"/>
    </location>
</feature>
<proteinExistence type="predicted"/>